<accession>A0A974PWG5</accession>
<evidence type="ECO:0000313" key="3">
    <source>
        <dbReference type="Proteomes" id="UP000663444"/>
    </source>
</evidence>
<name>A0A974PWG5_9RHOO</name>
<dbReference type="KEGG" id="ares:IWH25_13390"/>
<dbReference type="CDD" id="cd02116">
    <property type="entry name" value="ACT"/>
    <property type="match status" value="1"/>
</dbReference>
<dbReference type="Gene3D" id="3.30.70.260">
    <property type="match status" value="1"/>
</dbReference>
<evidence type="ECO:0000313" key="2">
    <source>
        <dbReference type="EMBL" id="QRJ62758.1"/>
    </source>
</evidence>
<protein>
    <submittedName>
        <fullName evidence="2">ACT domain-containing protein</fullName>
    </submittedName>
</protein>
<dbReference type="Pfam" id="PF01842">
    <property type="entry name" value="ACT"/>
    <property type="match status" value="1"/>
</dbReference>
<dbReference type="Proteomes" id="UP000663444">
    <property type="component" value="Chromosome"/>
</dbReference>
<sequence>MDLLVERVDVWAAPINDKPGGLAEVLAVLRDAGADLQFIIARRAPDTPGKGVVFVTPLLGDREVSAAAQAGFNVTQSLHSLRIMGRDKPGLGAELTQKLATAGINLRGLSASAIGSQFVAYIALDSLADANRAMEILQRG</sequence>
<dbReference type="RefSeq" id="WP_203386289.1">
    <property type="nucleotide sequence ID" value="NZ_CP064781.1"/>
</dbReference>
<dbReference type="SUPFAM" id="SSF55021">
    <property type="entry name" value="ACT-like"/>
    <property type="match status" value="1"/>
</dbReference>
<proteinExistence type="predicted"/>
<dbReference type="InterPro" id="IPR045865">
    <property type="entry name" value="ACT-like_dom_sf"/>
</dbReference>
<gene>
    <name evidence="2" type="ORF">IWH25_13390</name>
</gene>
<dbReference type="AlphaFoldDB" id="A0A974PWG5"/>
<organism evidence="2 3">
    <name type="scientific">Azospira restricta</name>
    <dbReference type="NCBI Taxonomy" id="404405"/>
    <lineage>
        <taxon>Bacteria</taxon>
        <taxon>Pseudomonadati</taxon>
        <taxon>Pseudomonadota</taxon>
        <taxon>Betaproteobacteria</taxon>
        <taxon>Rhodocyclales</taxon>
        <taxon>Rhodocyclaceae</taxon>
        <taxon>Azospira</taxon>
    </lineage>
</organism>
<evidence type="ECO:0000259" key="1">
    <source>
        <dbReference type="Pfam" id="PF01842"/>
    </source>
</evidence>
<reference evidence="2" key="1">
    <citation type="submission" date="2020-11" db="EMBL/GenBank/DDBJ databases">
        <title>Azospira restricta DSM 18626 genome sequence.</title>
        <authorList>
            <person name="Moe W.M."/>
        </authorList>
    </citation>
    <scope>NUCLEOTIDE SEQUENCE</scope>
    <source>
        <strain evidence="2">DSM 18626</strain>
    </source>
</reference>
<keyword evidence="3" id="KW-1185">Reference proteome</keyword>
<dbReference type="InterPro" id="IPR002912">
    <property type="entry name" value="ACT_dom"/>
</dbReference>
<dbReference type="EMBL" id="CP064781">
    <property type="protein sequence ID" value="QRJ62758.1"/>
    <property type="molecule type" value="Genomic_DNA"/>
</dbReference>
<feature type="domain" description="ACT" evidence="1">
    <location>
        <begin position="17"/>
        <end position="69"/>
    </location>
</feature>